<name>A0A7R9VD54_9STRA</name>
<dbReference type="SUPFAM" id="SSF52743">
    <property type="entry name" value="Subtilisin-like"/>
    <property type="match status" value="1"/>
</dbReference>
<evidence type="ECO:0000256" key="1">
    <source>
        <dbReference type="ARBA" id="ARBA00011073"/>
    </source>
</evidence>
<dbReference type="PRINTS" id="PR00723">
    <property type="entry name" value="SUBTILISIN"/>
</dbReference>
<evidence type="ECO:0000256" key="4">
    <source>
        <dbReference type="ARBA" id="ARBA00022825"/>
    </source>
</evidence>
<organism evidence="10">
    <name type="scientific">Pseudictyota dubia</name>
    <dbReference type="NCBI Taxonomy" id="2749911"/>
    <lineage>
        <taxon>Eukaryota</taxon>
        <taxon>Sar</taxon>
        <taxon>Stramenopiles</taxon>
        <taxon>Ochrophyta</taxon>
        <taxon>Bacillariophyta</taxon>
        <taxon>Mediophyceae</taxon>
        <taxon>Biddulphiophycidae</taxon>
        <taxon>Eupodiscales</taxon>
        <taxon>Odontellaceae</taxon>
        <taxon>Pseudictyota</taxon>
    </lineage>
</organism>
<comment type="similarity">
    <text evidence="1 7">Belongs to the peptidase S8 family.</text>
</comment>
<protein>
    <recommendedName>
        <fullName evidence="6">subtilisin</fullName>
        <ecNumber evidence="6">3.4.21.62</ecNumber>
    </recommendedName>
</protein>
<evidence type="ECO:0000256" key="8">
    <source>
        <dbReference type="SAM" id="MobiDB-lite"/>
    </source>
</evidence>
<evidence type="ECO:0000256" key="7">
    <source>
        <dbReference type="PROSITE-ProRule" id="PRU01240"/>
    </source>
</evidence>
<dbReference type="InterPro" id="IPR008979">
    <property type="entry name" value="Galactose-bd-like_sf"/>
</dbReference>
<dbReference type="Gene3D" id="2.60.120.380">
    <property type="match status" value="1"/>
</dbReference>
<feature type="domain" description="Peptidase S8/S53" evidence="9">
    <location>
        <begin position="14"/>
        <end position="266"/>
    </location>
</feature>
<dbReference type="PANTHER" id="PTHR43399:SF4">
    <property type="entry name" value="CELL WALL-ASSOCIATED PROTEASE"/>
    <property type="match status" value="1"/>
</dbReference>
<dbReference type="GO" id="GO:0006508">
    <property type="term" value="P:proteolysis"/>
    <property type="evidence" value="ECO:0007669"/>
    <property type="project" value="UniProtKB-KW"/>
</dbReference>
<dbReference type="InterPro" id="IPR015500">
    <property type="entry name" value="Peptidase_S8_subtilisin-rel"/>
</dbReference>
<dbReference type="SUPFAM" id="SSF49785">
    <property type="entry name" value="Galactose-binding domain-like"/>
    <property type="match status" value="1"/>
</dbReference>
<evidence type="ECO:0000256" key="6">
    <source>
        <dbReference type="ARBA" id="ARBA00023619"/>
    </source>
</evidence>
<dbReference type="Pfam" id="PF00082">
    <property type="entry name" value="Peptidase_S8"/>
    <property type="match status" value="1"/>
</dbReference>
<sequence length="511" mass="54098">MSTRKIAKYDNTFKDRHDAYKGHGTHVAGIAAGRKSTYGSSDETGDADGIARDAKIHFLDLKMGSGGMSDPGASRWFESIYNGGRGAKVMNGSWGRSGRPYSSHCANYDGALFENDDVVMVTSAGNKGDGGPRTIKNPGDCKNTFAVGLTRSSGTTGGDSQVLNWSAKGPTADGRAKPDILAPGYAVLSANSNPYRTNECDSSGGTRSSSGTSMAAPVVAGLAALTRQYFINGYYPNGYQSYGQGFEPQASLVKAVLMNGAQAVKAGQGIDSTRPHDSIQNMGQVNLITSLPLDGANKINAIVVNGKDIADQASDEMVIRVDMTECDEASISVTMAYTDPAAFPGCGSCLVNDLDLTLTDEHGVKYYPNGLSKEDTKNSAERIRLNSVSHNQKFLVKVKASNLSRQSQKYSLVATGCIKEESFVTPTEEPTQLPTYLPTNDPTGEPTSSPTNSPTDYPTGGPTQSPASTEQTAESRLSTSSVPTTKEPAQTATTMAPRRNPIYNGWPDLIP</sequence>
<dbReference type="PROSITE" id="PS00137">
    <property type="entry name" value="SUBTILASE_HIS"/>
    <property type="match status" value="1"/>
</dbReference>
<evidence type="ECO:0000256" key="2">
    <source>
        <dbReference type="ARBA" id="ARBA00022670"/>
    </source>
</evidence>
<dbReference type="InterPro" id="IPR022398">
    <property type="entry name" value="Peptidase_S8_His-AS"/>
</dbReference>
<dbReference type="Gene3D" id="3.40.50.200">
    <property type="entry name" value="Peptidase S8/S53 domain"/>
    <property type="match status" value="1"/>
</dbReference>
<keyword evidence="3" id="KW-0378">Hydrolase</keyword>
<evidence type="ECO:0000256" key="5">
    <source>
        <dbReference type="ARBA" id="ARBA00023529"/>
    </source>
</evidence>
<dbReference type="EMBL" id="HBED01001544">
    <property type="protein sequence ID" value="CAD8291974.1"/>
    <property type="molecule type" value="Transcribed_RNA"/>
</dbReference>
<dbReference type="CDD" id="cd04842">
    <property type="entry name" value="Peptidases_S8_Kp43_protease"/>
    <property type="match status" value="1"/>
</dbReference>
<feature type="region of interest" description="Disordered" evidence="8">
    <location>
        <begin position="423"/>
        <end position="511"/>
    </location>
</feature>
<keyword evidence="2" id="KW-0645">Protease</keyword>
<reference evidence="10" key="1">
    <citation type="submission" date="2021-01" db="EMBL/GenBank/DDBJ databases">
        <authorList>
            <person name="Corre E."/>
            <person name="Pelletier E."/>
            <person name="Niang G."/>
            <person name="Scheremetjew M."/>
            <person name="Finn R."/>
            <person name="Kale V."/>
            <person name="Holt S."/>
            <person name="Cochrane G."/>
            <person name="Meng A."/>
            <person name="Brown T."/>
            <person name="Cohen L."/>
        </authorList>
    </citation>
    <scope>NUCLEOTIDE SEQUENCE</scope>
    <source>
        <strain evidence="10">CCMP147</strain>
    </source>
</reference>
<comment type="caution">
    <text evidence="7">Lacks conserved residue(s) required for the propagation of feature annotation.</text>
</comment>
<evidence type="ECO:0000256" key="3">
    <source>
        <dbReference type="ARBA" id="ARBA00022801"/>
    </source>
</evidence>
<proteinExistence type="inferred from homology"/>
<keyword evidence="4" id="KW-0720">Serine protease</keyword>
<dbReference type="AlphaFoldDB" id="A0A7R9VD54"/>
<dbReference type="GO" id="GO:0004252">
    <property type="term" value="F:serine-type endopeptidase activity"/>
    <property type="evidence" value="ECO:0007669"/>
    <property type="project" value="UniProtKB-EC"/>
</dbReference>
<dbReference type="InterPro" id="IPR034058">
    <property type="entry name" value="TagA/B/C/D_pept_dom"/>
</dbReference>
<dbReference type="PROSITE" id="PS00138">
    <property type="entry name" value="SUBTILASE_SER"/>
    <property type="match status" value="1"/>
</dbReference>
<dbReference type="InterPro" id="IPR036852">
    <property type="entry name" value="Peptidase_S8/S53_dom_sf"/>
</dbReference>
<dbReference type="InterPro" id="IPR000209">
    <property type="entry name" value="Peptidase_S8/S53_dom"/>
</dbReference>
<accession>A0A7R9VD54</accession>
<dbReference type="PANTHER" id="PTHR43399">
    <property type="entry name" value="SUBTILISIN-RELATED"/>
    <property type="match status" value="1"/>
</dbReference>
<dbReference type="EC" id="3.4.21.62" evidence="6"/>
<feature type="compositionally biased region" description="Polar residues" evidence="8">
    <location>
        <begin position="424"/>
        <end position="494"/>
    </location>
</feature>
<dbReference type="InterPro" id="IPR023828">
    <property type="entry name" value="Peptidase_S8_Ser-AS"/>
</dbReference>
<dbReference type="InterPro" id="IPR051048">
    <property type="entry name" value="Peptidase_S8/S53_subtilisin"/>
</dbReference>
<gene>
    <name evidence="10" type="ORF">TDUB1175_LOCUS786</name>
</gene>
<evidence type="ECO:0000259" key="9">
    <source>
        <dbReference type="Pfam" id="PF00082"/>
    </source>
</evidence>
<comment type="catalytic activity">
    <reaction evidence="5">
        <text>Hydrolysis of proteins with broad specificity for peptide bonds, and a preference for a large uncharged residue in P1. Hydrolyzes peptide amides.</text>
        <dbReference type="EC" id="3.4.21.62"/>
    </reaction>
</comment>
<dbReference type="PROSITE" id="PS51892">
    <property type="entry name" value="SUBTILASE"/>
    <property type="match status" value="1"/>
</dbReference>
<evidence type="ECO:0000313" key="10">
    <source>
        <dbReference type="EMBL" id="CAD8291974.1"/>
    </source>
</evidence>